<feature type="non-terminal residue" evidence="2">
    <location>
        <position position="1"/>
    </location>
</feature>
<comment type="caution">
    <text evidence="2">The sequence shown here is derived from an EMBL/GenBank/DDBJ whole genome shotgun (WGS) entry which is preliminary data.</text>
</comment>
<feature type="compositionally biased region" description="Basic and acidic residues" evidence="1">
    <location>
        <begin position="1"/>
        <end position="18"/>
    </location>
</feature>
<keyword evidence="3" id="KW-1185">Reference proteome</keyword>
<evidence type="ECO:0000256" key="1">
    <source>
        <dbReference type="SAM" id="MobiDB-lite"/>
    </source>
</evidence>
<name>A0A392RSH3_9FABA</name>
<proteinExistence type="predicted"/>
<evidence type="ECO:0000313" key="3">
    <source>
        <dbReference type="Proteomes" id="UP000265520"/>
    </source>
</evidence>
<reference evidence="2 3" key="1">
    <citation type="journal article" date="2018" name="Front. Plant Sci.">
        <title>Red Clover (Trifolium pratense) and Zigzag Clover (T. medium) - A Picture of Genomic Similarities and Differences.</title>
        <authorList>
            <person name="Dluhosova J."/>
            <person name="Istvanek J."/>
            <person name="Nedelnik J."/>
            <person name="Repkova J."/>
        </authorList>
    </citation>
    <scope>NUCLEOTIDE SEQUENCE [LARGE SCALE GENOMIC DNA]</scope>
    <source>
        <strain evidence="3">cv. 10/8</strain>
        <tissue evidence="2">Leaf</tissue>
    </source>
</reference>
<feature type="region of interest" description="Disordered" evidence="1">
    <location>
        <begin position="1"/>
        <end position="82"/>
    </location>
</feature>
<dbReference type="EMBL" id="LXQA010259293">
    <property type="protein sequence ID" value="MCI38740.1"/>
    <property type="molecule type" value="Genomic_DNA"/>
</dbReference>
<dbReference type="Proteomes" id="UP000265520">
    <property type="component" value="Unassembled WGS sequence"/>
</dbReference>
<sequence>GCPEKKKEAVANNERRVNEGQAAGNNTDGSDPEGPWRIVQKQKRNKKAATGRNNTTAGVNATPAKLNDPANSGGSRFGVLSV</sequence>
<evidence type="ECO:0000313" key="2">
    <source>
        <dbReference type="EMBL" id="MCI38740.1"/>
    </source>
</evidence>
<accession>A0A392RSH3</accession>
<dbReference type="AlphaFoldDB" id="A0A392RSH3"/>
<protein>
    <submittedName>
        <fullName evidence="2">Uncharacterized protein</fullName>
    </submittedName>
</protein>
<feature type="non-terminal residue" evidence="2">
    <location>
        <position position="82"/>
    </location>
</feature>
<feature type="compositionally biased region" description="Basic residues" evidence="1">
    <location>
        <begin position="40"/>
        <end position="49"/>
    </location>
</feature>
<organism evidence="2 3">
    <name type="scientific">Trifolium medium</name>
    <dbReference type="NCBI Taxonomy" id="97028"/>
    <lineage>
        <taxon>Eukaryota</taxon>
        <taxon>Viridiplantae</taxon>
        <taxon>Streptophyta</taxon>
        <taxon>Embryophyta</taxon>
        <taxon>Tracheophyta</taxon>
        <taxon>Spermatophyta</taxon>
        <taxon>Magnoliopsida</taxon>
        <taxon>eudicotyledons</taxon>
        <taxon>Gunneridae</taxon>
        <taxon>Pentapetalae</taxon>
        <taxon>rosids</taxon>
        <taxon>fabids</taxon>
        <taxon>Fabales</taxon>
        <taxon>Fabaceae</taxon>
        <taxon>Papilionoideae</taxon>
        <taxon>50 kb inversion clade</taxon>
        <taxon>NPAAA clade</taxon>
        <taxon>Hologalegina</taxon>
        <taxon>IRL clade</taxon>
        <taxon>Trifolieae</taxon>
        <taxon>Trifolium</taxon>
    </lineage>
</organism>